<accession>A0A498QFP1</accession>
<organism evidence="2 3">
    <name type="scientific">Mycobacterium attenuatum</name>
    <dbReference type="NCBI Taxonomy" id="2341086"/>
    <lineage>
        <taxon>Bacteria</taxon>
        <taxon>Bacillati</taxon>
        <taxon>Actinomycetota</taxon>
        <taxon>Actinomycetes</taxon>
        <taxon>Mycobacteriales</taxon>
        <taxon>Mycobacteriaceae</taxon>
        <taxon>Mycobacterium</taxon>
    </lineage>
</organism>
<dbReference type="EMBL" id="UPHP01000140">
    <property type="protein sequence ID" value="VBA43584.1"/>
    <property type="molecule type" value="Genomic_DNA"/>
</dbReference>
<evidence type="ECO:0000313" key="2">
    <source>
        <dbReference type="EMBL" id="VBA43584.1"/>
    </source>
</evidence>
<feature type="compositionally biased region" description="Basic and acidic residues" evidence="1">
    <location>
        <begin position="61"/>
        <end position="78"/>
    </location>
</feature>
<proteinExistence type="predicted"/>
<name>A0A498QFP1_9MYCO</name>
<dbReference type="AlphaFoldDB" id="A0A498QFP1"/>
<dbReference type="Proteomes" id="UP000273307">
    <property type="component" value="Unassembled WGS sequence"/>
</dbReference>
<evidence type="ECO:0000313" key="3">
    <source>
        <dbReference type="Proteomes" id="UP000273307"/>
    </source>
</evidence>
<sequence length="93" mass="9757">MPQEVPVRARVQTMNFSAPRGGLIVVVSAGHSGGGTDGLNRRSAGYPQSDLVGRAPSLTRHLSERKPIPPIQADERSRGWAPRTIGATAGSAD</sequence>
<evidence type="ECO:0000256" key="1">
    <source>
        <dbReference type="SAM" id="MobiDB-lite"/>
    </source>
</evidence>
<feature type="region of interest" description="Disordered" evidence="1">
    <location>
        <begin position="32"/>
        <end position="93"/>
    </location>
</feature>
<reference evidence="2 3" key="1">
    <citation type="submission" date="2018-09" db="EMBL/GenBank/DDBJ databases">
        <authorList>
            <person name="Tagini F."/>
        </authorList>
    </citation>
    <scope>NUCLEOTIDE SEQUENCE [LARGE SCALE GENOMIC DNA]</scope>
    <source>
        <strain evidence="2 3">MK136</strain>
    </source>
</reference>
<keyword evidence="3" id="KW-1185">Reference proteome</keyword>
<protein>
    <submittedName>
        <fullName evidence="2">Uncharacterized protein</fullName>
    </submittedName>
</protein>
<gene>
    <name evidence="2" type="ORF">LAUMK136_05169</name>
</gene>